<accession>A0A5J4JI82</accession>
<proteinExistence type="predicted"/>
<name>A0A5J4JI82_9BACI</name>
<sequence>MYIEKNHYLINQGTYALVASYNEIYQTIIYDQKGTFYSQKRKIDILNEACMHYRMCNYDGSVKAMRKIFGYNKTPVMIGKHGIIATPTKSAKSYDCQFIFLANVLFYEKTPDGLFVEFPNHTRLKLNCSEYTFLEQCKRTTNCANYYYFGLTYIPPKQNKKNI</sequence>
<comment type="caution">
    <text evidence="1">The sequence shown here is derived from an EMBL/GenBank/DDBJ whole genome shotgun (WGS) entry which is preliminary data.</text>
</comment>
<organism evidence="1 2">
    <name type="scientific">Weizmannia acidilactici</name>
    <dbReference type="NCBI Taxonomy" id="2607726"/>
    <lineage>
        <taxon>Bacteria</taxon>
        <taxon>Bacillati</taxon>
        <taxon>Bacillota</taxon>
        <taxon>Bacilli</taxon>
        <taxon>Bacillales</taxon>
        <taxon>Bacillaceae</taxon>
        <taxon>Heyndrickxia</taxon>
    </lineage>
</organism>
<dbReference type="AlphaFoldDB" id="A0A5J4JI82"/>
<keyword evidence="2" id="KW-1185">Reference proteome</keyword>
<reference evidence="1 2" key="1">
    <citation type="submission" date="2019-09" db="EMBL/GenBank/DDBJ databases">
        <title>Draft genome sequence of Bacillus sp. JC-7.</title>
        <authorList>
            <person name="Tanaka N."/>
            <person name="Shiwa Y."/>
            <person name="Fujita N."/>
            <person name="Tanasupawat S."/>
        </authorList>
    </citation>
    <scope>NUCLEOTIDE SEQUENCE [LARGE SCALE GENOMIC DNA]</scope>
    <source>
        <strain evidence="1 2">JC-7</strain>
    </source>
</reference>
<evidence type="ECO:0000313" key="2">
    <source>
        <dbReference type="Proteomes" id="UP000391919"/>
    </source>
</evidence>
<dbReference type="InterPro" id="IPR010461">
    <property type="entry name" value="ComK"/>
</dbReference>
<evidence type="ECO:0008006" key="3">
    <source>
        <dbReference type="Google" id="ProtNLM"/>
    </source>
</evidence>
<dbReference type="RefSeq" id="WP_253693864.1">
    <property type="nucleotide sequence ID" value="NZ_BKZP01000029.1"/>
</dbReference>
<gene>
    <name evidence="1" type="ORF">BpJC7_16980</name>
</gene>
<dbReference type="Proteomes" id="UP000391919">
    <property type="component" value="Unassembled WGS sequence"/>
</dbReference>
<protein>
    <recommendedName>
        <fullName evidence="3">Competence transcription factor</fullName>
    </recommendedName>
</protein>
<dbReference type="Pfam" id="PF06338">
    <property type="entry name" value="ComK"/>
    <property type="match status" value="1"/>
</dbReference>
<dbReference type="EMBL" id="BKZQ01000019">
    <property type="protein sequence ID" value="GER70395.1"/>
    <property type="molecule type" value="Genomic_DNA"/>
</dbReference>
<dbReference type="GO" id="GO:0030420">
    <property type="term" value="P:establishment of competence for transformation"/>
    <property type="evidence" value="ECO:0007669"/>
    <property type="project" value="InterPro"/>
</dbReference>
<evidence type="ECO:0000313" key="1">
    <source>
        <dbReference type="EMBL" id="GER70395.1"/>
    </source>
</evidence>